<dbReference type="PROSITE" id="PS00211">
    <property type="entry name" value="ABC_TRANSPORTER_1"/>
    <property type="match status" value="2"/>
</dbReference>
<dbReference type="InterPro" id="IPR027417">
    <property type="entry name" value="P-loop_NTPase"/>
</dbReference>
<feature type="domain" description="ABC transporter" evidence="8">
    <location>
        <begin position="360"/>
        <end position="611"/>
    </location>
</feature>
<dbReference type="GO" id="GO:0016887">
    <property type="term" value="F:ATP hydrolysis activity"/>
    <property type="evidence" value="ECO:0007669"/>
    <property type="project" value="InterPro"/>
</dbReference>
<dbReference type="NCBIfam" id="NF008453">
    <property type="entry name" value="PRK11308.1"/>
    <property type="match status" value="2"/>
</dbReference>
<dbReference type="AlphaFoldDB" id="A0A0B3SIU9"/>
<keyword evidence="7" id="KW-0472">Membrane</keyword>
<evidence type="ECO:0000313" key="10">
    <source>
        <dbReference type="Proteomes" id="UP000030960"/>
    </source>
</evidence>
<dbReference type="STRING" id="561184.SAMN05216376_12147"/>
<evidence type="ECO:0000256" key="2">
    <source>
        <dbReference type="ARBA" id="ARBA00005417"/>
    </source>
</evidence>
<dbReference type="GO" id="GO:0055085">
    <property type="term" value="P:transmembrane transport"/>
    <property type="evidence" value="ECO:0007669"/>
    <property type="project" value="UniProtKB-ARBA"/>
</dbReference>
<dbReference type="Proteomes" id="UP000030960">
    <property type="component" value="Unassembled WGS sequence"/>
</dbReference>
<dbReference type="FunFam" id="3.40.50.300:FF:000016">
    <property type="entry name" value="Oligopeptide ABC transporter ATP-binding component"/>
    <property type="match status" value="2"/>
</dbReference>
<keyword evidence="4" id="KW-1003">Cell membrane</keyword>
<sequence length="688" mass="74714">MTNDILLNIEGLTLDFRTNRGRVKALRDISFPVRRGRILGIVGESGSGKSTILWSILGLLAGNAEVTAGRVEYGARDLLTLNAEGLRAIRGEEISVVFQDPMTSQIPVLPYARQMSDILYRRSMSEADKRRAAVDMLRRVGIPDPDSRVDAYPHQFSGGMRQRAGIAMSMLTGPNLLLADEPTTALDVTMEAQMIGLMRGLRDDFDTTIVVVSHNLGLIAEMCDDVVVMYAGEVVETGEVHDIFHNARHPYTRALLECDPARIAEVSRKLPVIPGDIPDLTRPLPGCIFADRCQKAMPDCARVAPPQVARGGGMARCHLLEGPLADASWPPPADVVTVGRDLGGLAPAKVRNDAPPLLDVHDLNVRFRTMGPLKARMNGVSDPFVDAVLDVSLDLQPGETLALVGESGSGKTTLGRTILNLQGASGGSVRFDGQEIAGMAEARFKPLRRDMAMMFQDPVGSLSPRKSVRALITEPLVIHGAQGRDLDAEAERLADMVRLPRSFLSRYPHELSGGQARRVGVARALALNPRLIVADEPTAGLDVSVQGEILNLMADLQAEHGLSYLIITHNLPVVRHIADRIAIMYLGRIVEDGPAAEVFARPAHPYTRALVEGVPQPDPDRRRPPSATIEGEVPSLLRRPKGCDFASRCPLAQEACRRAKPEHIHIAPDHRHACLFPLSTTSDLTETA</sequence>
<comment type="subcellular location">
    <subcellularLocation>
        <location evidence="1">Cell inner membrane</location>
        <topology evidence="1">Peripheral membrane protein</topology>
    </subcellularLocation>
</comment>
<dbReference type="SUPFAM" id="SSF52540">
    <property type="entry name" value="P-loop containing nucleoside triphosphate hydrolases"/>
    <property type="match status" value="2"/>
</dbReference>
<accession>A0A0B3SIU9</accession>
<feature type="domain" description="ABC transporter" evidence="8">
    <location>
        <begin position="7"/>
        <end position="256"/>
    </location>
</feature>
<dbReference type="InterPro" id="IPR003439">
    <property type="entry name" value="ABC_transporter-like_ATP-bd"/>
</dbReference>
<evidence type="ECO:0000313" key="9">
    <source>
        <dbReference type="EMBL" id="KHQ50454.1"/>
    </source>
</evidence>
<name>A0A0B3SIU9_9RHOB</name>
<dbReference type="EC" id="3.6.3.-" evidence="9"/>
<comment type="caution">
    <text evidence="9">The sequence shown here is derived from an EMBL/GenBank/DDBJ whole genome shotgun (WGS) entry which is preliminary data.</text>
</comment>
<evidence type="ECO:0000256" key="1">
    <source>
        <dbReference type="ARBA" id="ARBA00004417"/>
    </source>
</evidence>
<keyword evidence="6 9" id="KW-0067">ATP-binding</keyword>
<gene>
    <name evidence="9" type="ORF">OA50_04962</name>
</gene>
<comment type="similarity">
    <text evidence="2">Belongs to the ABC transporter superfamily.</text>
</comment>
<dbReference type="Pfam" id="PF08352">
    <property type="entry name" value="oligo_HPY"/>
    <property type="match status" value="2"/>
</dbReference>
<evidence type="ECO:0000256" key="6">
    <source>
        <dbReference type="ARBA" id="ARBA00022840"/>
    </source>
</evidence>
<dbReference type="SMART" id="SM00382">
    <property type="entry name" value="AAA"/>
    <property type="match status" value="2"/>
</dbReference>
<protein>
    <submittedName>
        <fullName evidence="9">Peptide/nickel transport system, ATP-binding protein</fullName>
        <ecNumber evidence="9">3.6.3.-</ecNumber>
    </submittedName>
</protein>
<reference evidence="9 10" key="1">
    <citation type="submission" date="2014-10" db="EMBL/GenBank/DDBJ databases">
        <title>Genome sequence of Ponticoccus sp. strain UMTAT08 isolated from clonal culture of toxic dinoflagellate Alexandrium tamiyavanichii.</title>
        <authorList>
            <person name="Gan H.Y."/>
            <person name="Muhd D.-D."/>
            <person name="Mohd Noor M.E."/>
            <person name="Yeong Y.S."/>
            <person name="Usup G."/>
        </authorList>
    </citation>
    <scope>NUCLEOTIDE SEQUENCE [LARGE SCALE GENOMIC DNA]</scope>
    <source>
        <strain evidence="9 10">UMTAT08</strain>
    </source>
</reference>
<dbReference type="PROSITE" id="PS50893">
    <property type="entry name" value="ABC_TRANSPORTER_2"/>
    <property type="match status" value="2"/>
</dbReference>
<dbReference type="GO" id="GO:0005886">
    <property type="term" value="C:plasma membrane"/>
    <property type="evidence" value="ECO:0007669"/>
    <property type="project" value="UniProtKB-SubCell"/>
</dbReference>
<dbReference type="InterPro" id="IPR003593">
    <property type="entry name" value="AAA+_ATPase"/>
</dbReference>
<dbReference type="InterPro" id="IPR017871">
    <property type="entry name" value="ABC_transporter-like_CS"/>
</dbReference>
<dbReference type="NCBIfam" id="TIGR01727">
    <property type="entry name" value="oligo_HPY"/>
    <property type="match status" value="2"/>
</dbReference>
<dbReference type="Gene3D" id="3.40.50.300">
    <property type="entry name" value="P-loop containing nucleotide triphosphate hydrolases"/>
    <property type="match status" value="2"/>
</dbReference>
<organism evidence="9 10">
    <name type="scientific">Mameliella alba</name>
    <dbReference type="NCBI Taxonomy" id="561184"/>
    <lineage>
        <taxon>Bacteria</taxon>
        <taxon>Pseudomonadati</taxon>
        <taxon>Pseudomonadota</taxon>
        <taxon>Alphaproteobacteria</taxon>
        <taxon>Rhodobacterales</taxon>
        <taxon>Roseobacteraceae</taxon>
        <taxon>Mameliella</taxon>
    </lineage>
</organism>
<dbReference type="InterPro" id="IPR050388">
    <property type="entry name" value="ABC_Ni/Peptide_Import"/>
</dbReference>
<dbReference type="PANTHER" id="PTHR43297:SF2">
    <property type="entry name" value="DIPEPTIDE TRANSPORT ATP-BINDING PROTEIN DPPD"/>
    <property type="match status" value="1"/>
</dbReference>
<dbReference type="GO" id="GO:0015833">
    <property type="term" value="P:peptide transport"/>
    <property type="evidence" value="ECO:0007669"/>
    <property type="project" value="InterPro"/>
</dbReference>
<evidence type="ECO:0000256" key="3">
    <source>
        <dbReference type="ARBA" id="ARBA00022448"/>
    </source>
</evidence>
<proteinExistence type="inferred from homology"/>
<evidence type="ECO:0000256" key="4">
    <source>
        <dbReference type="ARBA" id="ARBA00022475"/>
    </source>
</evidence>
<dbReference type="Pfam" id="PF00005">
    <property type="entry name" value="ABC_tran"/>
    <property type="match status" value="2"/>
</dbReference>
<keyword evidence="3" id="KW-0813">Transport</keyword>
<evidence type="ECO:0000256" key="7">
    <source>
        <dbReference type="ARBA" id="ARBA00023136"/>
    </source>
</evidence>
<dbReference type="GO" id="GO:0005524">
    <property type="term" value="F:ATP binding"/>
    <property type="evidence" value="ECO:0007669"/>
    <property type="project" value="UniProtKB-KW"/>
</dbReference>
<dbReference type="InterPro" id="IPR013563">
    <property type="entry name" value="Oligopep_ABC_C"/>
</dbReference>
<dbReference type="EMBL" id="JSUQ01000026">
    <property type="protein sequence ID" value="KHQ50454.1"/>
    <property type="molecule type" value="Genomic_DNA"/>
</dbReference>
<evidence type="ECO:0000259" key="8">
    <source>
        <dbReference type="PROSITE" id="PS50893"/>
    </source>
</evidence>
<dbReference type="RefSeq" id="WP_043146098.1">
    <property type="nucleotide sequence ID" value="NZ_JSUQ01000026.1"/>
</dbReference>
<keyword evidence="10" id="KW-1185">Reference proteome</keyword>
<keyword evidence="5" id="KW-0547">Nucleotide-binding</keyword>
<dbReference type="CDD" id="cd03257">
    <property type="entry name" value="ABC_NikE_OppD_transporters"/>
    <property type="match status" value="2"/>
</dbReference>
<keyword evidence="9" id="KW-0378">Hydrolase</keyword>
<evidence type="ECO:0000256" key="5">
    <source>
        <dbReference type="ARBA" id="ARBA00022741"/>
    </source>
</evidence>
<dbReference type="OrthoDB" id="9802264at2"/>
<dbReference type="PANTHER" id="PTHR43297">
    <property type="entry name" value="OLIGOPEPTIDE TRANSPORT ATP-BINDING PROTEIN APPD"/>
    <property type="match status" value="1"/>
</dbReference>